<organism evidence="1">
    <name type="scientific">uncultured Caudovirales phage</name>
    <dbReference type="NCBI Taxonomy" id="2100421"/>
    <lineage>
        <taxon>Viruses</taxon>
        <taxon>Duplodnaviria</taxon>
        <taxon>Heunggongvirae</taxon>
        <taxon>Uroviricota</taxon>
        <taxon>Caudoviricetes</taxon>
        <taxon>Peduoviridae</taxon>
        <taxon>Maltschvirus</taxon>
        <taxon>Maltschvirus maltsch</taxon>
    </lineage>
</organism>
<proteinExistence type="predicted"/>
<evidence type="ECO:0000313" key="2">
    <source>
        <dbReference type="EMBL" id="CAB4158330.1"/>
    </source>
</evidence>
<evidence type="ECO:0000313" key="1">
    <source>
        <dbReference type="EMBL" id="CAB4142066.1"/>
    </source>
</evidence>
<accession>A0A6J5MAJ4</accession>
<protein>
    <submittedName>
        <fullName evidence="1">Uncharacterized protein</fullName>
    </submittedName>
</protein>
<dbReference type="EMBL" id="LR796400">
    <property type="protein sequence ID" value="CAB4142066.1"/>
    <property type="molecule type" value="Genomic_DNA"/>
</dbReference>
<dbReference type="EMBL" id="LR796668">
    <property type="protein sequence ID" value="CAB4158330.1"/>
    <property type="molecule type" value="Genomic_DNA"/>
</dbReference>
<reference evidence="1" key="1">
    <citation type="submission" date="2020-04" db="EMBL/GenBank/DDBJ databases">
        <authorList>
            <person name="Chiriac C."/>
            <person name="Salcher M."/>
            <person name="Ghai R."/>
            <person name="Kavagutti S V."/>
        </authorList>
    </citation>
    <scope>NUCLEOTIDE SEQUENCE</scope>
</reference>
<gene>
    <name evidence="1" type="ORF">UFOVP427_26</name>
    <name evidence="2" type="ORF">UFOVP697_44</name>
</gene>
<name>A0A6J5MAJ4_9CAUD</name>
<sequence length="69" mass="8313">MKPVFRIIEENGKYAVEYLHVTKRFLIPDKKEWKPYVTYSGISDKIFWHSSIENLKSNIILEVISYENY</sequence>